<dbReference type="SUPFAM" id="SSF51206">
    <property type="entry name" value="cAMP-binding domain-like"/>
    <property type="match status" value="1"/>
</dbReference>
<protein>
    <submittedName>
        <fullName evidence="2">CRP-like cAMP-binding protein</fullName>
    </submittedName>
</protein>
<sequence length="177" mass="19991">MTKIAQTDTRNKLLRRLPEEAFDLIASDLKRVDLLFRRPLVEPNRPIEHVCFIESGLASMVAVASNGIGIEVGQIGYEGMSGYPVVLGVDRMPNRAFMQISGVGLELPTSRFLPLLRDEATRLIFLRYVHTRELQLAYSALAAGRYNMHQRASRDGCLCAMTVFSWTICLLLTSFWR</sequence>
<evidence type="ECO:0000256" key="1">
    <source>
        <dbReference type="SAM" id="Phobius"/>
    </source>
</evidence>
<dbReference type="InterPro" id="IPR018490">
    <property type="entry name" value="cNMP-bd_dom_sf"/>
</dbReference>
<keyword evidence="1" id="KW-0472">Membrane</keyword>
<dbReference type="EMBL" id="JBEPMY010000031">
    <property type="protein sequence ID" value="MET3758581.1"/>
    <property type="molecule type" value="Genomic_DNA"/>
</dbReference>
<accession>A0ABV2MQ48</accession>
<proteinExistence type="predicted"/>
<comment type="caution">
    <text evidence="2">The sequence shown here is derived from an EMBL/GenBank/DDBJ whole genome shotgun (WGS) entry which is preliminary data.</text>
</comment>
<evidence type="ECO:0000313" key="2">
    <source>
        <dbReference type="EMBL" id="MET3758581.1"/>
    </source>
</evidence>
<organism evidence="2 3">
    <name type="scientific">Rhizobium binae</name>
    <dbReference type="NCBI Taxonomy" id="1138190"/>
    <lineage>
        <taxon>Bacteria</taxon>
        <taxon>Pseudomonadati</taxon>
        <taxon>Pseudomonadota</taxon>
        <taxon>Alphaproteobacteria</taxon>
        <taxon>Hyphomicrobiales</taxon>
        <taxon>Rhizobiaceae</taxon>
        <taxon>Rhizobium/Agrobacterium group</taxon>
        <taxon>Rhizobium</taxon>
    </lineage>
</organism>
<keyword evidence="1" id="KW-0812">Transmembrane</keyword>
<name>A0ABV2MQ48_9HYPH</name>
<gene>
    <name evidence="2" type="ORF">ABID08_005963</name>
</gene>
<keyword evidence="1" id="KW-1133">Transmembrane helix</keyword>
<keyword evidence="3" id="KW-1185">Reference proteome</keyword>
<evidence type="ECO:0000313" key="3">
    <source>
        <dbReference type="Proteomes" id="UP001549077"/>
    </source>
</evidence>
<dbReference type="Proteomes" id="UP001549077">
    <property type="component" value="Unassembled WGS sequence"/>
</dbReference>
<feature type="transmembrane region" description="Helical" evidence="1">
    <location>
        <begin position="157"/>
        <end position="176"/>
    </location>
</feature>
<reference evidence="2 3" key="1">
    <citation type="submission" date="2024-06" db="EMBL/GenBank/DDBJ databases">
        <title>Genomic Encyclopedia of Type Strains, Phase IV (KMG-IV): sequencing the most valuable type-strain genomes for metagenomic binning, comparative biology and taxonomic classification.</title>
        <authorList>
            <person name="Goeker M."/>
        </authorList>
    </citation>
    <scope>NUCLEOTIDE SEQUENCE [LARGE SCALE GENOMIC DNA]</scope>
    <source>
        <strain evidence="2 3">DSM 29288</strain>
    </source>
</reference>